<gene>
    <name evidence="2" type="ORF">FRACYDRAFT_250780</name>
</gene>
<dbReference type="PANTHER" id="PTHR33418:SF1">
    <property type="entry name" value="HELICASE-ASSOCIATED DOMAIN-CONTAINING PROTEIN"/>
    <property type="match status" value="1"/>
</dbReference>
<keyword evidence="3" id="KW-1185">Reference proteome</keyword>
<dbReference type="InterPro" id="IPR005114">
    <property type="entry name" value="Helicase_assoc"/>
</dbReference>
<feature type="domain" description="Helicase-associated" evidence="1">
    <location>
        <begin position="111"/>
        <end position="172"/>
    </location>
</feature>
<accession>A0A1E7EPH6</accession>
<dbReference type="Gene3D" id="6.10.140.530">
    <property type="match status" value="2"/>
</dbReference>
<proteinExistence type="predicted"/>
<protein>
    <recommendedName>
        <fullName evidence="1">Helicase-associated domain-containing protein</fullName>
    </recommendedName>
</protein>
<dbReference type="Pfam" id="PF03457">
    <property type="entry name" value="HA"/>
    <property type="match status" value="2"/>
</dbReference>
<dbReference type="AlphaFoldDB" id="A0A1E7EPH6"/>
<dbReference type="OrthoDB" id="70932at2759"/>
<evidence type="ECO:0000313" key="3">
    <source>
        <dbReference type="Proteomes" id="UP000095751"/>
    </source>
</evidence>
<feature type="domain" description="Helicase-associated" evidence="1">
    <location>
        <begin position="8"/>
        <end position="69"/>
    </location>
</feature>
<evidence type="ECO:0000259" key="1">
    <source>
        <dbReference type="Pfam" id="PF03457"/>
    </source>
</evidence>
<name>A0A1E7EPH6_9STRA</name>
<dbReference type="EMBL" id="KV784384">
    <property type="protein sequence ID" value="OEU07754.1"/>
    <property type="molecule type" value="Genomic_DNA"/>
</dbReference>
<organism evidence="2 3">
    <name type="scientific">Fragilariopsis cylindrus CCMP1102</name>
    <dbReference type="NCBI Taxonomy" id="635003"/>
    <lineage>
        <taxon>Eukaryota</taxon>
        <taxon>Sar</taxon>
        <taxon>Stramenopiles</taxon>
        <taxon>Ochrophyta</taxon>
        <taxon>Bacillariophyta</taxon>
        <taxon>Bacillariophyceae</taxon>
        <taxon>Bacillariophycidae</taxon>
        <taxon>Bacillariales</taxon>
        <taxon>Bacillariaceae</taxon>
        <taxon>Fragilariopsis</taxon>
    </lineage>
</organism>
<reference evidence="2 3" key="1">
    <citation type="submission" date="2016-09" db="EMBL/GenBank/DDBJ databases">
        <title>Extensive genetic diversity and differential bi-allelic expression allows diatom success in the polar Southern Ocean.</title>
        <authorList>
            <consortium name="DOE Joint Genome Institute"/>
            <person name="Mock T."/>
            <person name="Otillar R.P."/>
            <person name="Strauss J."/>
            <person name="Dupont C."/>
            <person name="Frickenhaus S."/>
            <person name="Maumus F."/>
            <person name="Mcmullan M."/>
            <person name="Sanges R."/>
            <person name="Schmutz J."/>
            <person name="Toseland A."/>
            <person name="Valas R."/>
            <person name="Veluchamy A."/>
            <person name="Ward B.J."/>
            <person name="Allen A."/>
            <person name="Barry K."/>
            <person name="Falciatore A."/>
            <person name="Ferrante M."/>
            <person name="Fortunato A.E."/>
            <person name="Gloeckner G."/>
            <person name="Gruber A."/>
            <person name="Hipkin R."/>
            <person name="Janech M."/>
            <person name="Kroth P."/>
            <person name="Leese F."/>
            <person name="Lindquist E."/>
            <person name="Lyon B.R."/>
            <person name="Martin J."/>
            <person name="Mayer C."/>
            <person name="Parker M."/>
            <person name="Quesneville H."/>
            <person name="Raymond J."/>
            <person name="Uhlig C."/>
            <person name="Valentin K.U."/>
            <person name="Worden A.Z."/>
            <person name="Armbrust E.V."/>
            <person name="Bowler C."/>
            <person name="Green B."/>
            <person name="Moulton V."/>
            <person name="Van Oosterhout C."/>
            <person name="Grigoriev I."/>
        </authorList>
    </citation>
    <scope>NUCLEOTIDE SEQUENCE [LARGE SCALE GENOMIC DNA]</scope>
    <source>
        <strain evidence="2 3">CCMP1102</strain>
    </source>
</reference>
<dbReference type="InParanoid" id="A0A1E7EPH6"/>
<sequence length="175" mass="21282">MRYQKWQNERWDKMFQRLVAYKKECKSTSVPKGYTKDPKLAMWVHTQRTQCTNQEVSVERKTRLDSIGFVWKHNYLVPWEEMYQRLVASKKLSIERINYLDSIGFVWDALDSKWMEMYSKLVEYKKQKKSTRVPHYFTEDLSFGMWVYNQRFAYNKDNLSRKRLKLLNSISFAAS</sequence>
<evidence type="ECO:0000313" key="2">
    <source>
        <dbReference type="EMBL" id="OEU07754.1"/>
    </source>
</evidence>
<dbReference type="Proteomes" id="UP000095751">
    <property type="component" value="Unassembled WGS sequence"/>
</dbReference>
<dbReference type="PANTHER" id="PTHR33418">
    <property type="entry name" value="HELICASE-ASSOCIATED"/>
    <property type="match status" value="1"/>
</dbReference>
<dbReference type="KEGG" id="fcy:FRACYDRAFT_250780"/>